<dbReference type="GeneID" id="69540057"/>
<evidence type="ECO:0000313" key="2">
    <source>
        <dbReference type="Proteomes" id="UP001222680"/>
    </source>
</evidence>
<evidence type="ECO:0000313" key="1">
    <source>
        <dbReference type="EMBL" id="WFN97157.1"/>
    </source>
</evidence>
<organism evidence="1 2">
    <name type="scientific">Edwardsiella ictaluri</name>
    <dbReference type="NCBI Taxonomy" id="67780"/>
    <lineage>
        <taxon>Bacteria</taxon>
        <taxon>Pseudomonadati</taxon>
        <taxon>Pseudomonadota</taxon>
        <taxon>Gammaproteobacteria</taxon>
        <taxon>Enterobacterales</taxon>
        <taxon>Hafniaceae</taxon>
        <taxon>Edwardsiella</taxon>
    </lineage>
</organism>
<dbReference type="Proteomes" id="UP001222680">
    <property type="component" value="Chromosome"/>
</dbReference>
<accession>A0ABY8GIL8</accession>
<keyword evidence="2" id="KW-1185">Reference proteome</keyword>
<sequence>MELASHPRIIGAPRRAIAGLERRYHIRFSPEELNLIAVSTGTWLMQADDRSD</sequence>
<name>A0ABY8GIL8_EDWIC</name>
<proteinExistence type="predicted"/>
<dbReference type="EMBL" id="CP092014">
    <property type="protein sequence ID" value="WFN97157.1"/>
    <property type="molecule type" value="Genomic_DNA"/>
</dbReference>
<protein>
    <submittedName>
        <fullName evidence="1">Uncharacterized protein</fullName>
    </submittedName>
</protein>
<dbReference type="RefSeq" id="WP_015872426.1">
    <property type="nucleotide sequence ID" value="NZ_AP028097.1"/>
</dbReference>
<gene>
    <name evidence="1" type="ORF">MAY91_03335</name>
</gene>
<reference evidence="1 2" key="1">
    <citation type="submission" date="2022-02" db="EMBL/GenBank/DDBJ databases">
        <title>Phenotypic, genotypic and serological characterization of Edwardsiella ictaluri from catfish and ornamental fish species.</title>
        <authorList>
            <person name="Rose D."/>
            <person name="Tekedar H.C."/>
            <person name="Waldbieser G.C."/>
            <person name="Aarattuthodi S."/>
            <person name="Griffin M.J."/>
        </authorList>
    </citation>
    <scope>NUCLEOTIDE SEQUENCE [LARGE SCALE GENOMIC DNA]</scope>
    <source>
        <strain evidence="1 2">13 TAL-140 K3</strain>
    </source>
</reference>